<proteinExistence type="predicted"/>
<dbReference type="Proteomes" id="UP001595711">
    <property type="component" value="Unassembled WGS sequence"/>
</dbReference>
<dbReference type="Pfam" id="PF20172">
    <property type="entry name" value="DUF6538"/>
    <property type="match status" value="1"/>
</dbReference>
<evidence type="ECO:0000313" key="3">
    <source>
        <dbReference type="Proteomes" id="UP001595711"/>
    </source>
</evidence>
<sequence>MKYIGTNKNGNLTYRRELPEHLQRALGRKNFIRSFGTQDAAEALPRYNEYHQWVEEQIAAVSTGAQIVSVEEAKAIAERWYLEASKADRAKRHIADYPDDGRATPDDELGGFSIYSTSASVISTELEMGNLAVVEKETDEALRIAGVVVSRESNSWLRVSAAVGAKVVRHLLRQEARGGGDWSEADKPVRSIGVSLTELKDRWARTQPNKKTVGEATKTVGEFIALAGPVSADKITTKNVADYRDDRLAKGNKPQTVTKKVGFPISLLKEALDRITYKEVDLGGVSWRM</sequence>
<evidence type="ECO:0000259" key="1">
    <source>
        <dbReference type="Pfam" id="PF20172"/>
    </source>
</evidence>
<protein>
    <submittedName>
        <fullName evidence="2">DUF6538 domain-containing protein</fullName>
    </submittedName>
</protein>
<accession>A0ABV7VL32</accession>
<reference evidence="3" key="1">
    <citation type="journal article" date="2019" name="Int. J. Syst. Evol. Microbiol.">
        <title>The Global Catalogue of Microorganisms (GCM) 10K type strain sequencing project: providing services to taxonomists for standard genome sequencing and annotation.</title>
        <authorList>
            <consortium name="The Broad Institute Genomics Platform"/>
            <consortium name="The Broad Institute Genome Sequencing Center for Infectious Disease"/>
            <person name="Wu L."/>
            <person name="Ma J."/>
        </authorList>
    </citation>
    <scope>NUCLEOTIDE SEQUENCE [LARGE SCALE GENOMIC DNA]</scope>
    <source>
        <strain evidence="3">KCTC 42182</strain>
    </source>
</reference>
<evidence type="ECO:0000313" key="2">
    <source>
        <dbReference type="EMBL" id="MFC3677236.1"/>
    </source>
</evidence>
<comment type="caution">
    <text evidence="2">The sequence shown here is derived from an EMBL/GenBank/DDBJ whole genome shotgun (WGS) entry which is preliminary data.</text>
</comment>
<dbReference type="InterPro" id="IPR046668">
    <property type="entry name" value="DUF6538"/>
</dbReference>
<keyword evidence="3" id="KW-1185">Reference proteome</keyword>
<name>A0ABV7VL32_9PROT</name>
<organism evidence="2 3">
    <name type="scientific">Ferrovibrio xuzhouensis</name>
    <dbReference type="NCBI Taxonomy" id="1576914"/>
    <lineage>
        <taxon>Bacteria</taxon>
        <taxon>Pseudomonadati</taxon>
        <taxon>Pseudomonadota</taxon>
        <taxon>Alphaproteobacteria</taxon>
        <taxon>Rhodospirillales</taxon>
        <taxon>Rhodospirillaceae</taxon>
        <taxon>Ferrovibrio</taxon>
    </lineage>
</organism>
<feature type="domain" description="DUF6538" evidence="1">
    <location>
        <begin position="8"/>
        <end position="59"/>
    </location>
</feature>
<gene>
    <name evidence="2" type="ORF">ACFOOQ_16895</name>
</gene>
<dbReference type="EMBL" id="JBHRYJ010000004">
    <property type="protein sequence ID" value="MFC3677236.1"/>
    <property type="molecule type" value="Genomic_DNA"/>
</dbReference>